<dbReference type="Gene3D" id="1.20.910.10">
    <property type="entry name" value="Heme oxygenase-like"/>
    <property type="match status" value="1"/>
</dbReference>
<evidence type="ECO:0008006" key="3">
    <source>
        <dbReference type="Google" id="ProtNLM"/>
    </source>
</evidence>
<name>A0A0M6XSG1_9RHOB</name>
<keyword evidence="2" id="KW-1185">Reference proteome</keyword>
<evidence type="ECO:0000313" key="1">
    <source>
        <dbReference type="EMBL" id="CTQ33728.1"/>
    </source>
</evidence>
<proteinExistence type="predicted"/>
<protein>
    <recommendedName>
        <fullName evidence="3">Heme oxygenase</fullName>
    </recommendedName>
</protein>
<dbReference type="AlphaFoldDB" id="A0A0M6XSG1"/>
<dbReference type="InterPro" id="IPR016084">
    <property type="entry name" value="Haem_Oase-like_multi-hlx"/>
</dbReference>
<gene>
    <name evidence="1" type="ORF">JAN5088_02513</name>
</gene>
<dbReference type="Proteomes" id="UP000048908">
    <property type="component" value="Unassembled WGS sequence"/>
</dbReference>
<sequence>MISANQTLRDRLRFGTRAAQDALDRAQRRFDLSSRDGRGRFLRAQADTIATLRRADDGTLDAALVHALDLLAADLAVLGDDAPPVPRTPPATDDALARGYVWHGQRLALRMLARSLPDGADGTAYLLAPRDADAWRSLCADLETTSGYGALPDRVLTAANDWLALLETLCHDHARR</sequence>
<reference evidence="1 2" key="1">
    <citation type="submission" date="2015-07" db="EMBL/GenBank/DDBJ databases">
        <authorList>
            <person name="Noorani M."/>
        </authorList>
    </citation>
    <scope>NUCLEOTIDE SEQUENCE [LARGE SCALE GENOMIC DNA]</scope>
    <source>
        <strain evidence="1 2">CECT 5088</strain>
    </source>
</reference>
<accession>A0A0M6XSG1</accession>
<dbReference type="RefSeq" id="WP_055683104.1">
    <property type="nucleotide sequence ID" value="NZ_CXPG01000020.1"/>
</dbReference>
<dbReference type="SUPFAM" id="SSF48613">
    <property type="entry name" value="Heme oxygenase-like"/>
    <property type="match status" value="1"/>
</dbReference>
<dbReference type="STRING" id="282197.SAMN04488517_102562"/>
<evidence type="ECO:0000313" key="2">
    <source>
        <dbReference type="Proteomes" id="UP000048908"/>
    </source>
</evidence>
<dbReference type="EMBL" id="CXPG01000020">
    <property type="protein sequence ID" value="CTQ33728.1"/>
    <property type="molecule type" value="Genomic_DNA"/>
</dbReference>
<organism evidence="1 2">
    <name type="scientific">Jannaschia rubra</name>
    <dbReference type="NCBI Taxonomy" id="282197"/>
    <lineage>
        <taxon>Bacteria</taxon>
        <taxon>Pseudomonadati</taxon>
        <taxon>Pseudomonadota</taxon>
        <taxon>Alphaproteobacteria</taxon>
        <taxon>Rhodobacterales</taxon>
        <taxon>Roseobacteraceae</taxon>
        <taxon>Jannaschia</taxon>
    </lineage>
</organism>
<dbReference type="OrthoDB" id="7659051at2"/>